<protein>
    <submittedName>
        <fullName evidence="3">Glucosidase II beta subunit-like</fullName>
    </submittedName>
</protein>
<keyword evidence="2" id="KW-1133">Transmembrane helix</keyword>
<accession>A0AAW0EWL5</accession>
<reference evidence="3 4" key="1">
    <citation type="journal article" date="2021" name="MBio">
        <title>A New Model Trypanosomatid, Novymonas esmeraldas: Genomic Perception of Its 'Candidatus Pandoraea novymonadis' Endosymbiont.</title>
        <authorList>
            <person name="Zakharova A."/>
            <person name="Saura A."/>
            <person name="Butenko A."/>
            <person name="Podesvova L."/>
            <person name="Warmusova S."/>
            <person name="Kostygov A.Y."/>
            <person name="Nenarokova A."/>
            <person name="Lukes J."/>
            <person name="Opperdoes F.R."/>
            <person name="Yurchenko V."/>
        </authorList>
    </citation>
    <scope>NUCLEOTIDE SEQUENCE [LARGE SCALE GENOMIC DNA]</scope>
    <source>
        <strain evidence="3 4">E262AT.01</strain>
    </source>
</reference>
<feature type="region of interest" description="Disordered" evidence="1">
    <location>
        <begin position="1"/>
        <end position="54"/>
    </location>
</feature>
<feature type="compositionally biased region" description="Pro residues" evidence="1">
    <location>
        <begin position="157"/>
        <end position="173"/>
    </location>
</feature>
<feature type="region of interest" description="Disordered" evidence="1">
    <location>
        <begin position="143"/>
        <end position="191"/>
    </location>
</feature>
<dbReference type="InterPro" id="IPR039794">
    <property type="entry name" value="Gtb1-like"/>
</dbReference>
<dbReference type="AlphaFoldDB" id="A0AAW0EWL5"/>
<sequence>MSSATTDPSEKAVPDAAVVRPAAEAAPTLRRRRVKEVGGAPPSSASDGTHVSAAAAPARVTAPAVPLEAQDTLALRPLQMLGLGVAFTTVCLLSLLCSFVLVQFYAVDGLDMQHMRSRLEAAGRGHEPFPVWATKSLFASVTASRAEGGESTRHRAPAPPPPPKRTPALPPTPVQTNTPSQQQEQSSSPSSARLHCYTLETYSAEFLQPRGATAAPPQFSCGTRVVDLRTEERADVRAACHGVDSDPREWGQHGEVRLSTLRVVLTSREVEWHRALQPTNLVTQRIPLSHVNDDYCDCLDGTDELLTNACSMSGPLTPAAGARWRSYLVSTQPLRLWEADDTVAQEDAEERGYPLQPRKRGDVGDRLYISTGPVLPFLCTCGSVRQLLPPSLVGDGVVDCCAAEDEAVLQGTPYGAAVAVAPSPSKDRDVVAAHNRALDAMRAAMLTEWQRRKASAAAYPVVTPSPYADALYPYHTSARAMLVDKGYYSLFTPLEVQEARLAAAVALEQLYARGHRIQRNRARKGWDRLGMHLADNKTKLQQQLSNITRDLDLVEQYVRYRLSEARTNDPIAAGVSMQQLQHHAHLMQMREGVRSELQHISITTEHRAYGDHYEYYPLVRRILHVESHRVVRTASLSYADDATARRRDARVMSPSQMDEMNNAAYASQRPAPPIHVDNISASHYGIEVMRQTFAAQRFSEVEAPFVAQRLGLLPRGELSAYSPNVFQGISSPFQRAPVLPIGSWQPYYTLRDARTLLIADPSGDVHLARRACVAPASSLFRGGGRLQLPTRHPEAPRVMHVSDSHDEQRTAKDKLKAAAAGEAAKGSQVYIPYHTHMPSVFAVNVFASAIRCDHDPPPASASRRGQRATQHGGGADKDASQQHDPPQLLTHVTYLCDTKDRVLHWAENGKCLQEVIVGTPSACTGWAWRVAAERVKALRADAVPATGDSEHTDAHTFY</sequence>
<proteinExistence type="predicted"/>
<evidence type="ECO:0000313" key="4">
    <source>
        <dbReference type="Proteomes" id="UP001430356"/>
    </source>
</evidence>
<dbReference type="Proteomes" id="UP001430356">
    <property type="component" value="Unassembled WGS sequence"/>
</dbReference>
<feature type="compositionally biased region" description="Low complexity" evidence="1">
    <location>
        <begin position="14"/>
        <end position="27"/>
    </location>
</feature>
<dbReference type="GO" id="GO:0006491">
    <property type="term" value="P:N-glycan processing"/>
    <property type="evidence" value="ECO:0007669"/>
    <property type="project" value="TreeGrafter"/>
</dbReference>
<keyword evidence="2" id="KW-0812">Transmembrane</keyword>
<feature type="compositionally biased region" description="Low complexity" evidence="1">
    <location>
        <begin position="179"/>
        <end position="191"/>
    </location>
</feature>
<dbReference type="PANTHER" id="PTHR12630:SF1">
    <property type="entry name" value="GLUCOSIDASE 2 SUBUNIT BETA"/>
    <property type="match status" value="1"/>
</dbReference>
<keyword evidence="2" id="KW-0472">Membrane</keyword>
<dbReference type="EMBL" id="JAECZO010000109">
    <property type="protein sequence ID" value="KAK7197531.1"/>
    <property type="molecule type" value="Genomic_DNA"/>
</dbReference>
<dbReference type="PANTHER" id="PTHR12630">
    <property type="entry name" value="N-LINKED OLIGOSACCHARIDE PROCESSING"/>
    <property type="match status" value="1"/>
</dbReference>
<feature type="region of interest" description="Disordered" evidence="1">
    <location>
        <begin position="854"/>
        <end position="886"/>
    </location>
</feature>
<feature type="transmembrane region" description="Helical" evidence="2">
    <location>
        <begin position="80"/>
        <end position="106"/>
    </location>
</feature>
<evidence type="ECO:0000313" key="3">
    <source>
        <dbReference type="EMBL" id="KAK7197531.1"/>
    </source>
</evidence>
<comment type="caution">
    <text evidence="3">The sequence shown here is derived from an EMBL/GenBank/DDBJ whole genome shotgun (WGS) entry which is preliminary data.</text>
</comment>
<name>A0AAW0EWL5_9TRYP</name>
<gene>
    <name evidence="3" type="ORF">NESM_000702900</name>
</gene>
<dbReference type="GO" id="GO:0017177">
    <property type="term" value="C:glucosidase II complex"/>
    <property type="evidence" value="ECO:0007669"/>
    <property type="project" value="TreeGrafter"/>
</dbReference>
<keyword evidence="4" id="KW-1185">Reference proteome</keyword>
<evidence type="ECO:0000256" key="2">
    <source>
        <dbReference type="SAM" id="Phobius"/>
    </source>
</evidence>
<evidence type="ECO:0000256" key="1">
    <source>
        <dbReference type="SAM" id="MobiDB-lite"/>
    </source>
</evidence>
<organism evidence="3 4">
    <name type="scientific">Novymonas esmeraldas</name>
    <dbReference type="NCBI Taxonomy" id="1808958"/>
    <lineage>
        <taxon>Eukaryota</taxon>
        <taxon>Discoba</taxon>
        <taxon>Euglenozoa</taxon>
        <taxon>Kinetoplastea</taxon>
        <taxon>Metakinetoplastina</taxon>
        <taxon>Trypanosomatida</taxon>
        <taxon>Trypanosomatidae</taxon>
        <taxon>Novymonas</taxon>
    </lineage>
</organism>